<dbReference type="EMBL" id="JACKWZ010000022">
    <property type="protein sequence ID" value="KAF9421703.1"/>
    <property type="molecule type" value="Genomic_DNA"/>
</dbReference>
<protein>
    <submittedName>
        <fullName evidence="3">Uncharacterized protein</fullName>
    </submittedName>
</protein>
<feature type="transmembrane region" description="Helical" evidence="2">
    <location>
        <begin position="622"/>
        <end position="644"/>
    </location>
</feature>
<proteinExistence type="predicted"/>
<evidence type="ECO:0000256" key="1">
    <source>
        <dbReference type="SAM" id="MobiDB-lite"/>
    </source>
</evidence>
<evidence type="ECO:0000313" key="3">
    <source>
        <dbReference type="EMBL" id="KAF9421703.1"/>
    </source>
</evidence>
<keyword evidence="2" id="KW-0472">Membrane</keyword>
<sequence>MELSLQEQNPDARSSRWGKKLRARIRYELMSHVCFVMESSTHSSLDPVLFVQSESSISLTSSSEESLVNIKVISYLDSNYHITSSKHYLYCYVPDGRGSEQSNGGTEQSANVDNSDVSIENNTSEYTDSEDHALGTIHRLKNEDGYIIYRLTQQNQTENYNSKRRERQKNKEPVIVINNLDGKHDIEAMVNQILAQQELSNASSLFVVVPTSEENIPNPMIAPPRSTVCVQLSEHRHNNWNENDEIDELDLVPPHTRGLKISTKGKKFCLEGLTETLSSLNDEETKKGKRRKFFKMFHKHEKKEKVRETENKTNAEEGKEGVIDKREKATKNKLCQITTPMEMFRKIQRSISDETTAIDQGGGVSTENKPSKDSKQGCVESSNVVSELITPLLVNQGLKCDRHRRRPLMISVTQQASIMSIGHRSAVSPCHISGGSISGGRRNAMQLDKIPIKLICPPAENPNDTTEAPETGGDTICKNHPESELEEDSNTGCTCSGKRKRISCPCELFPLPISKTTDGPKTGTRSLSCQCCDCGDKNLGKCTMEVVGPAGGVSLIESDGTYTQAGMIQAEAGTGTDIPLKECFKEELATNRLNIPLASRGTKSGLESSRSRLAQTSLAPNVMAAAVMLSVTIPASVSISWLVVAHDPGAA</sequence>
<gene>
    <name evidence="3" type="ORF">HW555_002384</name>
</gene>
<keyword evidence="4" id="KW-1185">Reference proteome</keyword>
<feature type="region of interest" description="Disordered" evidence="1">
    <location>
        <begin position="98"/>
        <end position="130"/>
    </location>
</feature>
<evidence type="ECO:0000313" key="4">
    <source>
        <dbReference type="Proteomes" id="UP000648187"/>
    </source>
</evidence>
<keyword evidence="2" id="KW-0812">Transmembrane</keyword>
<reference evidence="3" key="1">
    <citation type="submission" date="2020-08" db="EMBL/GenBank/DDBJ databases">
        <title>Spodoptera exigua strain:BAW_Kor-Di-RS1 Genome sequencing and assembly.</title>
        <authorList>
            <person name="Kim J."/>
            <person name="Nam H.Y."/>
            <person name="Kwon M."/>
            <person name="Choi J.H."/>
            <person name="Cho S.R."/>
            <person name="Kim G.-H."/>
        </authorList>
    </citation>
    <scope>NUCLEOTIDE SEQUENCE</scope>
    <source>
        <strain evidence="3">BAW_Kor-Di-RS1</strain>
        <tissue evidence="3">Whole-body</tissue>
    </source>
</reference>
<evidence type="ECO:0000256" key="2">
    <source>
        <dbReference type="SAM" id="Phobius"/>
    </source>
</evidence>
<feature type="region of interest" description="Disordered" evidence="1">
    <location>
        <begin position="355"/>
        <end position="378"/>
    </location>
</feature>
<comment type="caution">
    <text evidence="3">The sequence shown here is derived from an EMBL/GenBank/DDBJ whole genome shotgun (WGS) entry which is preliminary data.</text>
</comment>
<feature type="compositionally biased region" description="Polar residues" evidence="1">
    <location>
        <begin position="99"/>
        <end position="126"/>
    </location>
</feature>
<organism evidence="3 4">
    <name type="scientific">Spodoptera exigua</name>
    <name type="common">Beet armyworm</name>
    <name type="synonym">Noctua fulgens</name>
    <dbReference type="NCBI Taxonomy" id="7107"/>
    <lineage>
        <taxon>Eukaryota</taxon>
        <taxon>Metazoa</taxon>
        <taxon>Ecdysozoa</taxon>
        <taxon>Arthropoda</taxon>
        <taxon>Hexapoda</taxon>
        <taxon>Insecta</taxon>
        <taxon>Pterygota</taxon>
        <taxon>Neoptera</taxon>
        <taxon>Endopterygota</taxon>
        <taxon>Lepidoptera</taxon>
        <taxon>Glossata</taxon>
        <taxon>Ditrysia</taxon>
        <taxon>Noctuoidea</taxon>
        <taxon>Noctuidae</taxon>
        <taxon>Amphipyrinae</taxon>
        <taxon>Spodoptera</taxon>
    </lineage>
</organism>
<accession>A0A835L9F9</accession>
<dbReference type="AlphaFoldDB" id="A0A835L9F9"/>
<name>A0A835L9F9_SPOEX</name>
<keyword evidence="2" id="KW-1133">Transmembrane helix</keyword>
<dbReference type="Proteomes" id="UP000648187">
    <property type="component" value="Unassembled WGS sequence"/>
</dbReference>